<evidence type="ECO:0000313" key="2">
    <source>
        <dbReference type="EMBL" id="KTD61613.1"/>
    </source>
</evidence>
<dbReference type="CDD" id="cd21108">
    <property type="entry name" value="Lpg0189-like"/>
    <property type="match status" value="1"/>
</dbReference>
<keyword evidence="3" id="KW-1185">Reference proteome</keyword>
<dbReference type="Pfam" id="PF24274">
    <property type="entry name" value="NttE"/>
    <property type="match status" value="1"/>
</dbReference>
<dbReference type="NCBIfam" id="NF037977">
    <property type="entry name" value="Lpg0189_fam"/>
    <property type="match status" value="1"/>
</dbReference>
<feature type="signal peptide" evidence="1">
    <location>
        <begin position="1"/>
        <end position="19"/>
    </location>
</feature>
<accession>A0A0W0YXJ3</accession>
<dbReference type="OrthoDB" id="5646153at2"/>
<evidence type="ECO:0000256" key="1">
    <source>
        <dbReference type="SAM" id="SignalP"/>
    </source>
</evidence>
<evidence type="ECO:0000313" key="3">
    <source>
        <dbReference type="Proteomes" id="UP000054877"/>
    </source>
</evidence>
<reference evidence="2 3" key="1">
    <citation type="submission" date="2015-11" db="EMBL/GenBank/DDBJ databases">
        <title>Genomic analysis of 38 Legionella species identifies large and diverse effector repertoires.</title>
        <authorList>
            <person name="Burstein D."/>
            <person name="Amaro F."/>
            <person name="Zusman T."/>
            <person name="Lifshitz Z."/>
            <person name="Cohen O."/>
            <person name="Gilbert J.A."/>
            <person name="Pupko T."/>
            <person name="Shuman H.A."/>
            <person name="Segal G."/>
        </authorList>
    </citation>
    <scope>NUCLEOTIDE SEQUENCE [LARGE SCALE GENOMIC DNA]</scope>
    <source>
        <strain evidence="2 3">Mt.St.Helens-9</strain>
    </source>
</reference>
<dbReference type="RefSeq" id="WP_058484154.1">
    <property type="nucleotide sequence ID" value="NZ_CAAAII010000001.1"/>
</dbReference>
<keyword evidence="1" id="KW-0732">Signal</keyword>
<dbReference type="PATRIC" id="fig|452.5.peg.2474"/>
<dbReference type="EMBL" id="LNYX01000031">
    <property type="protein sequence ID" value="KTD61613.1"/>
    <property type="molecule type" value="Genomic_DNA"/>
</dbReference>
<organism evidence="2 3">
    <name type="scientific">Legionella spiritensis</name>
    <dbReference type="NCBI Taxonomy" id="452"/>
    <lineage>
        <taxon>Bacteria</taxon>
        <taxon>Pseudomonadati</taxon>
        <taxon>Pseudomonadota</taxon>
        <taxon>Gammaproteobacteria</taxon>
        <taxon>Legionellales</taxon>
        <taxon>Legionellaceae</taxon>
        <taxon>Legionella</taxon>
    </lineage>
</organism>
<feature type="chain" id="PRO_5006918138" evidence="1">
    <location>
        <begin position="20"/>
        <end position="284"/>
    </location>
</feature>
<dbReference type="InterPro" id="IPR056213">
    <property type="entry name" value="NttE-like"/>
</dbReference>
<name>A0A0W0YXJ3_LEGSP</name>
<gene>
    <name evidence="2" type="ORF">Lspi_2243</name>
</gene>
<protein>
    <submittedName>
        <fullName evidence="2">Uncharacterized protein</fullName>
    </submittedName>
</protein>
<sequence length="284" mass="32833">MKISIIAASLMAASLSGHAESLQTSFDIRMTAPSAGKHTVVKKYSNLKEVMSNHQSLIRNGNYPTQIVRIRGEFAHPSRYCDEVLGDIDEFFNRKITSDQFLYNTLVFCGFDPATEYATQFAINSYFDPLNDKAVAYLQTYLAEHNGRELLGTTFQVEEAKGVAVSMDIDAGEEADRSSQVLTRYRHDNQTHYFSSNYDLTKQLITDIRQRFYSNDPDKILPFLQKWFFHNAGSMYYYVLKSSNFVELRPQRLFIMDKEPKVYTSPLRMYFAHHCDNYENSRCL</sequence>
<comment type="caution">
    <text evidence="2">The sequence shown here is derived from an EMBL/GenBank/DDBJ whole genome shotgun (WGS) entry which is preliminary data.</text>
</comment>
<dbReference type="AlphaFoldDB" id="A0A0W0YXJ3"/>
<proteinExistence type="predicted"/>
<dbReference type="Proteomes" id="UP000054877">
    <property type="component" value="Unassembled WGS sequence"/>
</dbReference>